<dbReference type="Proteomes" id="UP001165960">
    <property type="component" value="Unassembled WGS sequence"/>
</dbReference>
<comment type="caution">
    <text evidence="1">The sequence shown here is derived from an EMBL/GenBank/DDBJ whole genome shotgun (WGS) entry which is preliminary data.</text>
</comment>
<reference evidence="1" key="1">
    <citation type="submission" date="2022-04" db="EMBL/GenBank/DDBJ databases">
        <title>Genome of the entomopathogenic fungus Entomophthora muscae.</title>
        <authorList>
            <person name="Elya C."/>
            <person name="Lovett B.R."/>
            <person name="Lee E."/>
            <person name="Macias A.M."/>
            <person name="Hajek A.E."/>
            <person name="De Bivort B.L."/>
            <person name="Kasson M.T."/>
            <person name="De Fine Licht H.H."/>
            <person name="Stajich J.E."/>
        </authorList>
    </citation>
    <scope>NUCLEOTIDE SEQUENCE</scope>
    <source>
        <strain evidence="1">Berkeley</strain>
    </source>
</reference>
<organism evidence="1 2">
    <name type="scientific">Entomophthora muscae</name>
    <dbReference type="NCBI Taxonomy" id="34485"/>
    <lineage>
        <taxon>Eukaryota</taxon>
        <taxon>Fungi</taxon>
        <taxon>Fungi incertae sedis</taxon>
        <taxon>Zoopagomycota</taxon>
        <taxon>Entomophthoromycotina</taxon>
        <taxon>Entomophthoromycetes</taxon>
        <taxon>Entomophthorales</taxon>
        <taxon>Entomophthoraceae</taxon>
        <taxon>Entomophthora</taxon>
    </lineage>
</organism>
<gene>
    <name evidence="1" type="primary">NAP1_5</name>
    <name evidence="1" type="ORF">DSO57_1027532</name>
</gene>
<evidence type="ECO:0000313" key="2">
    <source>
        <dbReference type="Proteomes" id="UP001165960"/>
    </source>
</evidence>
<sequence length="382" mass="43528">MDPSGINIRGKRQDNFAAPTPQNTPSTASVFSANRTTLPTMSADRETKDSILEKFKLPSQDLINLIQGQLSSLVGKKSSYISSLPEEIQTRINGLKGLQLKHSELESKFNQEVFELEKKYLELYKPLFDERSKIVNGIAEPCTEDVEAGKQLREEEEEDEEDDEEPEEVVPLNSADCTLSGIPEFWLTILKNHPGVSELINENDEGALKSLIDITYRFLDDEPGYALDFTFATNEYFSNSIITKKYFYTQSPDFGEFLLDRAEGSEINWFEGKDLTKETQHKKQVHKVTQETRIISKEVPVDSFFAFFTPLVMPEDLEELSEKEEQDFQNAVEADYELGEEFKIKIIPHAIDWFTGKALAFDAPADDYEYSSEGEEGEDDEE</sequence>
<keyword evidence="2" id="KW-1185">Reference proteome</keyword>
<dbReference type="EMBL" id="QTSX02005848">
    <property type="protein sequence ID" value="KAJ9056927.1"/>
    <property type="molecule type" value="Genomic_DNA"/>
</dbReference>
<proteinExistence type="predicted"/>
<name>A0ACC2S3X4_9FUNG</name>
<evidence type="ECO:0000313" key="1">
    <source>
        <dbReference type="EMBL" id="KAJ9056927.1"/>
    </source>
</evidence>
<protein>
    <submittedName>
        <fullName evidence="1">Histone chaperone</fullName>
    </submittedName>
</protein>
<accession>A0ACC2S3X4</accession>